<evidence type="ECO:0000313" key="1">
    <source>
        <dbReference type="EMBL" id="EMB19224.1"/>
    </source>
</evidence>
<comment type="caution">
    <text evidence="1">The sequence shown here is derived from an EMBL/GenBank/DDBJ whole genome shotgun (WGS) entry which is preliminary data.</text>
</comment>
<proteinExistence type="predicted"/>
<dbReference type="Proteomes" id="UP000011529">
    <property type="component" value="Unassembled WGS sequence"/>
</dbReference>
<protein>
    <submittedName>
        <fullName evidence="1">Uncharacterized protein</fullName>
    </submittedName>
</protein>
<dbReference type="Gene3D" id="3.40.1000.10">
    <property type="entry name" value="Mog1/PsbP, alpha/beta/alpha sandwich"/>
    <property type="match status" value="1"/>
</dbReference>
<dbReference type="EMBL" id="ANMO01000005">
    <property type="protein sequence ID" value="EMB19224.1"/>
    <property type="molecule type" value="Genomic_DNA"/>
</dbReference>
<accession>M2BAR3</accession>
<name>M2BAR3_9BACT</name>
<dbReference type="AlphaFoldDB" id="M2BAR3"/>
<sequence length="174" mass="18779">MMAIFCSSPATATAADDSAQEAVLGKSTQLGNSNATIKPPAGWENLSVSKDALLLVVPPDRAHGASINAFFNTKATKDLSKLKEEIVKKRAEGRDKWELIDSEQINLDGYPALLMSYSQDVADRGKSNKVFSIGCYVDVGNGLYVLNFNCHESGFESLGPTARKSLLSFSLDEE</sequence>
<gene>
    <name evidence="1" type="ORF">RE6C_00043</name>
</gene>
<dbReference type="PATRIC" id="fig|1263867.3.peg.41"/>
<keyword evidence="2" id="KW-1185">Reference proteome</keyword>
<evidence type="ECO:0000313" key="2">
    <source>
        <dbReference type="Proteomes" id="UP000011529"/>
    </source>
</evidence>
<reference evidence="1" key="1">
    <citation type="submission" date="2012-11" db="EMBL/GenBank/DDBJ databases">
        <title>Permanent draft genomes of Rhodopirellula europaea strain SH398 and 6C.</title>
        <authorList>
            <person name="Richter M."/>
            <person name="Richter-Heitmann T."/>
            <person name="Frank C."/>
            <person name="Harder J."/>
            <person name="Glockner F.O."/>
        </authorList>
    </citation>
    <scope>NUCLEOTIDE SEQUENCE</scope>
    <source>
        <strain evidence="1">6C</strain>
    </source>
</reference>
<organism evidence="1 2">
    <name type="scientific">Rhodopirellula europaea 6C</name>
    <dbReference type="NCBI Taxonomy" id="1263867"/>
    <lineage>
        <taxon>Bacteria</taxon>
        <taxon>Pseudomonadati</taxon>
        <taxon>Planctomycetota</taxon>
        <taxon>Planctomycetia</taxon>
        <taxon>Pirellulales</taxon>
        <taxon>Pirellulaceae</taxon>
        <taxon>Rhodopirellula</taxon>
    </lineage>
</organism>
<reference evidence="1" key="2">
    <citation type="journal article" date="2013" name="Mar. Genomics">
        <title>Expression of sulfatases in Rhodopirellula baltica and the diversity of sulfatases in the genus Rhodopirellula.</title>
        <authorList>
            <person name="Wegner C.E."/>
            <person name="Richter-Heitmann T."/>
            <person name="Klindworth A."/>
            <person name="Klockow C."/>
            <person name="Richter M."/>
            <person name="Achstetter T."/>
            <person name="Glockner F.O."/>
            <person name="Harder J."/>
        </authorList>
    </citation>
    <scope>NUCLEOTIDE SEQUENCE [LARGE SCALE GENOMIC DNA]</scope>
    <source>
        <strain evidence="1">6C</strain>
    </source>
</reference>